<organism evidence="4 5">
    <name type="scientific">Micromonospora cathayae</name>
    <dbReference type="NCBI Taxonomy" id="3028804"/>
    <lineage>
        <taxon>Bacteria</taxon>
        <taxon>Bacillati</taxon>
        <taxon>Actinomycetota</taxon>
        <taxon>Actinomycetes</taxon>
        <taxon>Micromonosporales</taxon>
        <taxon>Micromonosporaceae</taxon>
        <taxon>Micromonospora</taxon>
    </lineage>
</organism>
<keyword evidence="2" id="KW-1133">Transmembrane helix</keyword>
<evidence type="ECO:0000313" key="5">
    <source>
        <dbReference type="Proteomes" id="UP001219605"/>
    </source>
</evidence>
<dbReference type="Proteomes" id="UP001219605">
    <property type="component" value="Chromosome"/>
</dbReference>
<sequence length="356" mass="37860">MTEDDLRATFARHETLTPPTGPLRTAIDRIAARRRRRRRRFTAVGTSLALLVAVVVGAPRYAADPARSVDGPASRAELLGQPGGPLNVLLLGVDGTSVTVGDPPRADSILLVHIPADQRRIYLISLPRDLAVPIPGHGVDKLGASFPRGVGDREPSLGRGYQLTSRTVTELTGVRPDAGAVLTYPAVQAITDAVAGVPVCLREPVRSVHTQRIFPAGCQRLDGAAAVDLLRQRHGLAEDARDRDRNAQRYAVGLLRRLTEQRLLTDPVGLHRLMQTAGAGLTVDAGHAELPDLLALRATVTPTEPVGVLLPTVAAGDAPGTRHLDEGDGRALLAALRDDRVADWVAANPEHVLSQG</sequence>
<reference evidence="4 5" key="1">
    <citation type="submission" date="2023-02" db="EMBL/GenBank/DDBJ databases">
        <authorList>
            <person name="Mo P."/>
        </authorList>
    </citation>
    <scope>NUCLEOTIDE SEQUENCE [LARGE SCALE GENOMIC DNA]</scope>
    <source>
        <strain evidence="4 5">HUAS 3</strain>
    </source>
</reference>
<keyword evidence="2" id="KW-0812">Transmembrane</keyword>
<gene>
    <name evidence="4" type="ORF">PVK37_06940</name>
</gene>
<protein>
    <submittedName>
        <fullName evidence="4">LCP family protein</fullName>
    </submittedName>
</protein>
<keyword evidence="2" id="KW-0472">Membrane</keyword>
<dbReference type="InterPro" id="IPR004474">
    <property type="entry name" value="LytR_CpsA_psr"/>
</dbReference>
<evidence type="ECO:0000256" key="1">
    <source>
        <dbReference type="ARBA" id="ARBA00006068"/>
    </source>
</evidence>
<dbReference type="PANTHER" id="PTHR33392:SF6">
    <property type="entry name" value="POLYISOPRENYL-TEICHOIC ACID--PEPTIDOGLYCAN TEICHOIC ACID TRANSFERASE TAGU"/>
    <property type="match status" value="1"/>
</dbReference>
<comment type="similarity">
    <text evidence="1">Belongs to the LytR/CpsA/Psr (LCP) family.</text>
</comment>
<accession>A0ABY7ZUH6</accession>
<dbReference type="PANTHER" id="PTHR33392">
    <property type="entry name" value="POLYISOPRENYL-TEICHOIC ACID--PEPTIDOGLYCAN TEICHOIC ACID TRANSFERASE TAGU"/>
    <property type="match status" value="1"/>
</dbReference>
<evidence type="ECO:0000256" key="2">
    <source>
        <dbReference type="SAM" id="Phobius"/>
    </source>
</evidence>
<dbReference type="InterPro" id="IPR050922">
    <property type="entry name" value="LytR/CpsA/Psr_CW_biosynth"/>
</dbReference>
<keyword evidence="5" id="KW-1185">Reference proteome</keyword>
<feature type="domain" description="Cell envelope-related transcriptional attenuator" evidence="3">
    <location>
        <begin position="105"/>
        <end position="248"/>
    </location>
</feature>
<dbReference type="Gene3D" id="3.40.630.190">
    <property type="entry name" value="LCP protein"/>
    <property type="match status" value="1"/>
</dbReference>
<proteinExistence type="inferred from homology"/>
<dbReference type="EMBL" id="CP118615">
    <property type="protein sequence ID" value="WDZ86148.1"/>
    <property type="molecule type" value="Genomic_DNA"/>
</dbReference>
<evidence type="ECO:0000313" key="4">
    <source>
        <dbReference type="EMBL" id="WDZ86148.1"/>
    </source>
</evidence>
<dbReference type="RefSeq" id="WP_275032934.1">
    <property type="nucleotide sequence ID" value="NZ_CP118615.1"/>
</dbReference>
<name>A0ABY7ZUH6_9ACTN</name>
<feature type="transmembrane region" description="Helical" evidence="2">
    <location>
        <begin position="41"/>
        <end position="62"/>
    </location>
</feature>
<dbReference type="Pfam" id="PF03816">
    <property type="entry name" value="LytR_cpsA_psr"/>
    <property type="match status" value="1"/>
</dbReference>
<evidence type="ECO:0000259" key="3">
    <source>
        <dbReference type="Pfam" id="PF03816"/>
    </source>
</evidence>